<feature type="domain" description="Amidohydrolase-related" evidence="1">
    <location>
        <begin position="53"/>
        <end position="393"/>
    </location>
</feature>
<keyword evidence="2" id="KW-0378">Hydrolase</keyword>
<dbReference type="Proteomes" id="UP000542776">
    <property type="component" value="Unassembled WGS sequence"/>
</dbReference>
<organism evidence="2 3">
    <name type="scientific">Aureimonas pseudogalii</name>
    <dbReference type="NCBI Taxonomy" id="1744844"/>
    <lineage>
        <taxon>Bacteria</taxon>
        <taxon>Pseudomonadati</taxon>
        <taxon>Pseudomonadota</taxon>
        <taxon>Alphaproteobacteria</taxon>
        <taxon>Hyphomicrobiales</taxon>
        <taxon>Aurantimonadaceae</taxon>
        <taxon>Aureimonas</taxon>
    </lineage>
</organism>
<comment type="caution">
    <text evidence="2">The sequence shown here is derived from an EMBL/GenBank/DDBJ whole genome shotgun (WGS) entry which is preliminary data.</text>
</comment>
<dbReference type="RefSeq" id="WP_183201957.1">
    <property type="nucleotide sequence ID" value="NZ_JACIEK010000017.1"/>
</dbReference>
<dbReference type="SUPFAM" id="SSF51338">
    <property type="entry name" value="Composite domain of metallo-dependent hydrolases"/>
    <property type="match status" value="1"/>
</dbReference>
<proteinExistence type="predicted"/>
<dbReference type="CDD" id="cd01299">
    <property type="entry name" value="Met_dep_hydrolase_A"/>
    <property type="match status" value="1"/>
</dbReference>
<evidence type="ECO:0000313" key="2">
    <source>
        <dbReference type="EMBL" id="MBB4000262.1"/>
    </source>
</evidence>
<dbReference type="InterPro" id="IPR051781">
    <property type="entry name" value="Metallo-dep_Hydrolase"/>
</dbReference>
<sequence>MTAILLKNARIVDGTQDRPSDAVDVLVEGHYVREVGSALASGTATVVDLGGRTLMPGLVDCHVHVIASTPDLGANAELPNSLVALRAAGIMNAMLMRGFTTVRDLGGADHGLVQAVEEGAIAGPRLVICGKALSQTGGHTDYRGRNHSRSVAYYKDRLGTLGRVCDGVDEVRRACREEIKAGAQFIKLMANGGVSSPTDPIAFLGFSRDEILAAVEEAGNAQTYVAAHLYTDEAIRRALECGVVSIEHGNLVTAQTAALIKEKGAFVVPTNVTFHRLAKDGAGLGLPPESVAKIEDVRGAGLDALTILHEAGVTMGYGSDLLGEMHAFQSDEFVLRGERLPAMDVIRSALGDAARIVGMEGLVGTLAPGAFADLVVVDGDPLADLSLLTGQGRHMPLIIKDGAVVKQSERF</sequence>
<dbReference type="PANTHER" id="PTHR43135:SF3">
    <property type="entry name" value="ALPHA-D-RIBOSE 1-METHYLPHOSPHONATE 5-TRIPHOSPHATE DIPHOSPHATASE"/>
    <property type="match status" value="1"/>
</dbReference>
<name>A0A7W6H849_9HYPH</name>
<dbReference type="Gene3D" id="2.30.40.10">
    <property type="entry name" value="Urease, subunit C, domain 1"/>
    <property type="match status" value="1"/>
</dbReference>
<dbReference type="PANTHER" id="PTHR43135">
    <property type="entry name" value="ALPHA-D-RIBOSE 1-METHYLPHOSPHONATE 5-TRIPHOSPHATE DIPHOSPHATASE"/>
    <property type="match status" value="1"/>
</dbReference>
<dbReference type="InterPro" id="IPR011059">
    <property type="entry name" value="Metal-dep_hydrolase_composite"/>
</dbReference>
<dbReference type="InterPro" id="IPR032466">
    <property type="entry name" value="Metal_Hydrolase"/>
</dbReference>
<dbReference type="SUPFAM" id="SSF51556">
    <property type="entry name" value="Metallo-dependent hydrolases"/>
    <property type="match status" value="1"/>
</dbReference>
<keyword evidence="3" id="KW-1185">Reference proteome</keyword>
<protein>
    <submittedName>
        <fullName evidence="2">Imidazolonepropionase-like amidohydrolase</fullName>
    </submittedName>
</protein>
<dbReference type="EMBL" id="JACIEK010000017">
    <property type="protein sequence ID" value="MBB4000262.1"/>
    <property type="molecule type" value="Genomic_DNA"/>
</dbReference>
<reference evidence="2 3" key="1">
    <citation type="submission" date="2020-08" db="EMBL/GenBank/DDBJ databases">
        <title>Genomic Encyclopedia of Type Strains, Phase IV (KMG-IV): sequencing the most valuable type-strain genomes for metagenomic binning, comparative biology and taxonomic classification.</title>
        <authorList>
            <person name="Goeker M."/>
        </authorList>
    </citation>
    <scope>NUCLEOTIDE SEQUENCE [LARGE SCALE GENOMIC DNA]</scope>
    <source>
        <strain evidence="2 3">DSM 102238</strain>
    </source>
</reference>
<accession>A0A7W6H849</accession>
<evidence type="ECO:0000313" key="3">
    <source>
        <dbReference type="Proteomes" id="UP000542776"/>
    </source>
</evidence>
<dbReference type="GO" id="GO:0016810">
    <property type="term" value="F:hydrolase activity, acting on carbon-nitrogen (but not peptide) bonds"/>
    <property type="evidence" value="ECO:0007669"/>
    <property type="project" value="InterPro"/>
</dbReference>
<dbReference type="Gene3D" id="3.20.20.140">
    <property type="entry name" value="Metal-dependent hydrolases"/>
    <property type="match status" value="1"/>
</dbReference>
<dbReference type="InterPro" id="IPR057744">
    <property type="entry name" value="OTAase-like"/>
</dbReference>
<dbReference type="AlphaFoldDB" id="A0A7W6H849"/>
<evidence type="ECO:0000259" key="1">
    <source>
        <dbReference type="Pfam" id="PF01979"/>
    </source>
</evidence>
<dbReference type="InterPro" id="IPR006680">
    <property type="entry name" value="Amidohydro-rel"/>
</dbReference>
<dbReference type="Pfam" id="PF01979">
    <property type="entry name" value="Amidohydro_1"/>
    <property type="match status" value="1"/>
</dbReference>
<gene>
    <name evidence="2" type="ORF">GGR04_004138</name>
</gene>